<evidence type="ECO:0000313" key="4">
    <source>
        <dbReference type="EMBL" id="GAP35965.1"/>
    </source>
</evidence>
<feature type="signal peptide" evidence="2">
    <location>
        <begin position="1"/>
        <end position="21"/>
    </location>
</feature>
<dbReference type="RefSeq" id="WP_054019989.1">
    <property type="nucleotide sequence ID" value="NZ_BBYR01000030.1"/>
</dbReference>
<reference evidence="5" key="1">
    <citation type="submission" date="2015-07" db="EMBL/GenBank/DDBJ databases">
        <title>Discovery of a poly(ethylene terephthalate assimilation.</title>
        <authorList>
            <person name="Yoshida S."/>
            <person name="Hiraga K."/>
            <person name="Takehana T."/>
            <person name="Taniguchi I."/>
            <person name="Yamaji H."/>
            <person name="Maeda Y."/>
            <person name="Toyohara K."/>
            <person name="Miyamoto K."/>
            <person name="Kimura Y."/>
            <person name="Oda K."/>
        </authorList>
    </citation>
    <scope>NUCLEOTIDE SEQUENCE [LARGE SCALE GENOMIC DNA]</scope>
    <source>
        <strain evidence="5">NBRC 110686 / TISTR 2288 / 201-F6</strain>
    </source>
</reference>
<dbReference type="SUPFAM" id="SSF47090">
    <property type="entry name" value="PGBD-like"/>
    <property type="match status" value="1"/>
</dbReference>
<evidence type="ECO:0000259" key="3">
    <source>
        <dbReference type="Pfam" id="PF14326"/>
    </source>
</evidence>
<evidence type="ECO:0000256" key="1">
    <source>
        <dbReference type="SAM" id="MobiDB-lite"/>
    </source>
</evidence>
<dbReference type="EMBL" id="BBYR01000030">
    <property type="protein sequence ID" value="GAP35965.1"/>
    <property type="molecule type" value="Genomic_DNA"/>
</dbReference>
<dbReference type="STRING" id="1547922.ISF6_1805"/>
<feature type="chain" id="PRO_5005513612" description="DUF4384 domain-containing protein" evidence="2">
    <location>
        <begin position="22"/>
        <end position="579"/>
    </location>
</feature>
<gene>
    <name evidence="4" type="ORF">ISF6_1805</name>
</gene>
<keyword evidence="5" id="KW-1185">Reference proteome</keyword>
<proteinExistence type="predicted"/>
<dbReference type="Proteomes" id="UP000037660">
    <property type="component" value="Unassembled WGS sequence"/>
</dbReference>
<dbReference type="InterPro" id="IPR036365">
    <property type="entry name" value="PGBD-like_sf"/>
</dbReference>
<reference evidence="4 5" key="2">
    <citation type="journal article" date="2016" name="Science">
        <title>A bacterium that degrades and assimilates poly(ethylene terephthalate).</title>
        <authorList>
            <person name="Yoshida S."/>
            <person name="Hiraga K."/>
            <person name="Takehana T."/>
            <person name="Taniguchi I."/>
            <person name="Yamaji H."/>
            <person name="Maeda Y."/>
            <person name="Toyohara K."/>
            <person name="Miyamoto K."/>
            <person name="Kimura Y."/>
            <person name="Oda K."/>
        </authorList>
    </citation>
    <scope>NUCLEOTIDE SEQUENCE [LARGE SCALE GENOMIC DNA]</scope>
    <source>
        <strain evidence="5">NBRC 110686 / TISTR 2288 / 201-F6</strain>
    </source>
</reference>
<dbReference type="AlphaFoldDB" id="A0A0K8P1B8"/>
<feature type="region of interest" description="Disordered" evidence="1">
    <location>
        <begin position="392"/>
        <end position="443"/>
    </location>
</feature>
<dbReference type="Gene3D" id="3.40.50.10610">
    <property type="entry name" value="ABC-type transport auxiliary lipoprotein component"/>
    <property type="match status" value="1"/>
</dbReference>
<dbReference type="Pfam" id="PF14326">
    <property type="entry name" value="DUF4384"/>
    <property type="match status" value="1"/>
</dbReference>
<dbReference type="InterPro" id="IPR025493">
    <property type="entry name" value="DUF4384"/>
</dbReference>
<dbReference type="OrthoDB" id="7052188at2"/>
<evidence type="ECO:0000256" key="2">
    <source>
        <dbReference type="SAM" id="SignalP"/>
    </source>
</evidence>
<protein>
    <recommendedName>
        <fullName evidence="3">DUF4384 domain-containing protein</fullName>
    </recommendedName>
</protein>
<name>A0A0K8P1B8_PISS1</name>
<evidence type="ECO:0000313" key="5">
    <source>
        <dbReference type="Proteomes" id="UP000037660"/>
    </source>
</evidence>
<accession>A0A0K8P1B8</accession>
<sequence length="579" mass="61051">MASSPAPSAPAALVLAAALLAAGCAGQPSRQSLQQVRAQQNPTDTAQRTITSFTPALRCMDDLMFRIGTRDVTLMMEELRDATTKVPVSARDMMTSAISDMTRRSRAVRLSVFGSDQQNLAQLLQQLQKTAAFEALPEYNVRGTISQLDEDVRRDASAFGFLTEKAFGVKFGNETRFSVLGFDTAVVRTDSMQLVHGVSSKNTTVIVRRDTSAGDGQARILGAGAVFSFSAARSEGPSQAARNMVELAAIELVGKLIRAPYWQCLGTPDQDPEVLRETEDWFVSMDPDERVRFVKERLRERRYYDGALDGEADEAYRAALRAWRVAAGLPAEGPDDLAQFRALLVRAVPPGPFAPLPRRAAARAAVAAPAAAATAAPTAVPDATAVVPTSAAAAPPTAGLPPAAAADPALATASTAAPGSPSGAPTGRSDATPGAVALPGGSEPAAPAGAAPIRLVLQPAGARQQLALSARTGGYVYCYAQDPRTQAIRRIFPNRFDRDPRLAAGETLRLPGRAGFSIAADQALACLHAPREVYADLPAPLRWGDFDPVALKSFDAIRQGFADASGQNVALVRPDGATR</sequence>
<feature type="compositionally biased region" description="Low complexity" evidence="1">
    <location>
        <begin position="392"/>
        <end position="429"/>
    </location>
</feature>
<keyword evidence="2" id="KW-0732">Signal</keyword>
<organism evidence="4 5">
    <name type="scientific">Piscinibacter sakaiensis</name>
    <name type="common">Ideonella sakaiensis</name>
    <dbReference type="NCBI Taxonomy" id="1547922"/>
    <lineage>
        <taxon>Bacteria</taxon>
        <taxon>Pseudomonadati</taxon>
        <taxon>Pseudomonadota</taxon>
        <taxon>Betaproteobacteria</taxon>
        <taxon>Burkholderiales</taxon>
        <taxon>Sphaerotilaceae</taxon>
        <taxon>Piscinibacter</taxon>
    </lineage>
</organism>
<feature type="domain" description="DUF4384" evidence="3">
    <location>
        <begin position="462"/>
        <end position="522"/>
    </location>
</feature>
<comment type="caution">
    <text evidence="4">The sequence shown here is derived from an EMBL/GenBank/DDBJ whole genome shotgun (WGS) entry which is preliminary data.</text>
</comment>